<dbReference type="SMART" id="SM01381">
    <property type="entry name" value="7TM_GPCR_Srsx"/>
    <property type="match status" value="1"/>
</dbReference>
<gene>
    <name evidence="6" type="ORF">PFISCL1PPCAC_27476</name>
</gene>
<evidence type="ECO:0008006" key="8">
    <source>
        <dbReference type="Google" id="ProtNLM"/>
    </source>
</evidence>
<feature type="transmembrane region" description="Helical" evidence="5">
    <location>
        <begin position="6"/>
        <end position="23"/>
    </location>
</feature>
<dbReference type="Gene3D" id="1.20.1070.10">
    <property type="entry name" value="Rhodopsin 7-helix transmembrane proteins"/>
    <property type="match status" value="1"/>
</dbReference>
<dbReference type="InterPro" id="IPR047130">
    <property type="entry name" value="7TM_GPCR_Srsx_nematod"/>
</dbReference>
<dbReference type="PANTHER" id="PTHR23360">
    <property type="entry name" value="G-PROTEIN COUPLED RECEPTORS FAMILY 1 PROFILE DOMAIN-CONTAINING PROTEIN-RELATED"/>
    <property type="match status" value="1"/>
</dbReference>
<feature type="non-terminal residue" evidence="6">
    <location>
        <position position="117"/>
    </location>
</feature>
<name>A0AAV5WZS4_9BILA</name>
<dbReference type="EMBL" id="BTSY01000007">
    <property type="protein sequence ID" value="GMT36179.1"/>
    <property type="molecule type" value="Genomic_DNA"/>
</dbReference>
<evidence type="ECO:0000256" key="5">
    <source>
        <dbReference type="SAM" id="Phobius"/>
    </source>
</evidence>
<comment type="subcellular location">
    <subcellularLocation>
        <location evidence="1">Membrane</location>
    </subcellularLocation>
</comment>
<dbReference type="GO" id="GO:0016020">
    <property type="term" value="C:membrane"/>
    <property type="evidence" value="ECO:0007669"/>
    <property type="project" value="UniProtKB-SubCell"/>
</dbReference>
<dbReference type="PANTHER" id="PTHR23360:SF37">
    <property type="entry name" value="G-PROTEIN COUPLED RECEPTORS FAMILY 1 PROFILE DOMAIN-CONTAINING PROTEIN"/>
    <property type="match status" value="1"/>
</dbReference>
<evidence type="ECO:0000256" key="4">
    <source>
        <dbReference type="ARBA" id="ARBA00023136"/>
    </source>
</evidence>
<evidence type="ECO:0000256" key="2">
    <source>
        <dbReference type="ARBA" id="ARBA00022692"/>
    </source>
</evidence>
<evidence type="ECO:0000313" key="7">
    <source>
        <dbReference type="Proteomes" id="UP001432322"/>
    </source>
</evidence>
<dbReference type="InterPro" id="IPR019424">
    <property type="entry name" value="7TM_GPCR_Srsx"/>
</dbReference>
<keyword evidence="2 5" id="KW-0812">Transmembrane</keyword>
<sequence>ILLLVFIGFFGNVAFISTVLSRRKCRSSRALLLCILCSLHCVMLTHFFMNVLRTFNGTKLTKQECIFALTIPPTMYAVSHQAMLYLLLGFDLLISLIDPAKHHQIRTIPYVVALQVP</sequence>
<keyword evidence="4 5" id="KW-0472">Membrane</keyword>
<feature type="transmembrane region" description="Helical" evidence="5">
    <location>
        <begin position="30"/>
        <end position="49"/>
    </location>
</feature>
<dbReference type="GO" id="GO:0004930">
    <property type="term" value="F:G protein-coupled receptor activity"/>
    <property type="evidence" value="ECO:0007669"/>
    <property type="project" value="InterPro"/>
</dbReference>
<evidence type="ECO:0000313" key="6">
    <source>
        <dbReference type="EMBL" id="GMT36179.1"/>
    </source>
</evidence>
<keyword evidence="7" id="KW-1185">Reference proteome</keyword>
<dbReference type="Pfam" id="PF10320">
    <property type="entry name" value="7TM_GPCR_Srsx"/>
    <property type="match status" value="1"/>
</dbReference>
<dbReference type="Proteomes" id="UP001432322">
    <property type="component" value="Unassembled WGS sequence"/>
</dbReference>
<evidence type="ECO:0000256" key="1">
    <source>
        <dbReference type="ARBA" id="ARBA00004370"/>
    </source>
</evidence>
<evidence type="ECO:0000256" key="3">
    <source>
        <dbReference type="ARBA" id="ARBA00022989"/>
    </source>
</evidence>
<accession>A0AAV5WZS4</accession>
<dbReference type="InterPro" id="IPR000276">
    <property type="entry name" value="GPCR_Rhodpsn"/>
</dbReference>
<feature type="transmembrane region" description="Helical" evidence="5">
    <location>
        <begin position="82"/>
        <end position="100"/>
    </location>
</feature>
<proteinExistence type="predicted"/>
<reference evidence="6" key="1">
    <citation type="submission" date="2023-10" db="EMBL/GenBank/DDBJ databases">
        <title>Genome assembly of Pristionchus species.</title>
        <authorList>
            <person name="Yoshida K."/>
            <person name="Sommer R.J."/>
        </authorList>
    </citation>
    <scope>NUCLEOTIDE SEQUENCE</scope>
    <source>
        <strain evidence="6">RS5133</strain>
    </source>
</reference>
<organism evidence="6 7">
    <name type="scientific">Pristionchus fissidentatus</name>
    <dbReference type="NCBI Taxonomy" id="1538716"/>
    <lineage>
        <taxon>Eukaryota</taxon>
        <taxon>Metazoa</taxon>
        <taxon>Ecdysozoa</taxon>
        <taxon>Nematoda</taxon>
        <taxon>Chromadorea</taxon>
        <taxon>Rhabditida</taxon>
        <taxon>Rhabditina</taxon>
        <taxon>Diplogasteromorpha</taxon>
        <taxon>Diplogasteroidea</taxon>
        <taxon>Neodiplogasteridae</taxon>
        <taxon>Pristionchus</taxon>
    </lineage>
</organism>
<feature type="non-terminal residue" evidence="6">
    <location>
        <position position="1"/>
    </location>
</feature>
<comment type="caution">
    <text evidence="6">The sequence shown here is derived from an EMBL/GenBank/DDBJ whole genome shotgun (WGS) entry which is preliminary data.</text>
</comment>
<keyword evidence="3 5" id="KW-1133">Transmembrane helix</keyword>
<protein>
    <recommendedName>
        <fullName evidence="8">G protein-coupled receptor</fullName>
    </recommendedName>
</protein>
<dbReference type="AlphaFoldDB" id="A0AAV5WZS4"/>